<dbReference type="Proteomes" id="UP000449944">
    <property type="component" value="Unassembled WGS sequence"/>
</dbReference>
<dbReference type="SUPFAM" id="SSF47413">
    <property type="entry name" value="lambda repressor-like DNA-binding domains"/>
    <property type="match status" value="1"/>
</dbReference>
<proteinExistence type="predicted"/>
<dbReference type="EMBL" id="WLUB01000044">
    <property type="protein sequence ID" value="MTC35284.1"/>
    <property type="molecule type" value="Genomic_DNA"/>
</dbReference>
<evidence type="ECO:0000313" key="3">
    <source>
        <dbReference type="Proteomes" id="UP000449944"/>
    </source>
</evidence>
<name>A0AAW9VBD3_9GAMM</name>
<reference evidence="2 3" key="1">
    <citation type="submission" date="2019-10" db="EMBL/GenBank/DDBJ databases">
        <title>Comparative genomic analysis of Providencia.</title>
        <authorList>
            <person name="Yuan C."/>
            <person name="Wei Y."/>
            <person name="Yin Z."/>
        </authorList>
    </citation>
    <scope>NUCLEOTIDE SEQUENCE [LARGE SCALE GENOMIC DNA]</scope>
    <source>
        <strain evidence="3">wls1934</strain>
    </source>
</reference>
<comment type="caution">
    <text evidence="2">The sequence shown here is derived from an EMBL/GenBank/DDBJ whole genome shotgun (WGS) entry which is preliminary data.</text>
</comment>
<accession>A0AAW9VBD3</accession>
<dbReference type="InterPro" id="IPR010982">
    <property type="entry name" value="Lambda_DNA-bd_dom_sf"/>
</dbReference>
<protein>
    <submittedName>
        <fullName evidence="2">Helix-turn-helix domain-containing protein</fullName>
    </submittedName>
</protein>
<feature type="domain" description="HTH cro/C1-type" evidence="1">
    <location>
        <begin position="29"/>
        <end position="83"/>
    </location>
</feature>
<organism evidence="2 3">
    <name type="scientific">Providencia alcalifaciens</name>
    <dbReference type="NCBI Taxonomy" id="126385"/>
    <lineage>
        <taxon>Bacteria</taxon>
        <taxon>Pseudomonadati</taxon>
        <taxon>Pseudomonadota</taxon>
        <taxon>Gammaproteobacteria</taxon>
        <taxon>Enterobacterales</taxon>
        <taxon>Morganellaceae</taxon>
        <taxon>Providencia</taxon>
    </lineage>
</organism>
<dbReference type="GO" id="GO:0003677">
    <property type="term" value="F:DNA binding"/>
    <property type="evidence" value="ECO:0007669"/>
    <property type="project" value="InterPro"/>
</dbReference>
<dbReference type="InterPro" id="IPR001387">
    <property type="entry name" value="Cro/C1-type_HTH"/>
</dbReference>
<dbReference type="AlphaFoldDB" id="A0AAW9VBD3"/>
<dbReference type="Pfam" id="PF01381">
    <property type="entry name" value="HTH_3"/>
    <property type="match status" value="1"/>
</dbReference>
<evidence type="ECO:0000259" key="1">
    <source>
        <dbReference type="PROSITE" id="PS50943"/>
    </source>
</evidence>
<sequence length="115" mass="13285">MHTMIEIDDKKPSSKKGITIYTKAVGYEIYLLRKRRLLSGKELANLLNISQQQVSRYERGICNITIDMLIQVLNVLKMPIQDFLDRAIIRVSIMKFKLNSIGSKDISLLKNNFVK</sequence>
<dbReference type="CDD" id="cd00093">
    <property type="entry name" value="HTH_XRE"/>
    <property type="match status" value="1"/>
</dbReference>
<dbReference type="SMART" id="SM00530">
    <property type="entry name" value="HTH_XRE"/>
    <property type="match status" value="1"/>
</dbReference>
<evidence type="ECO:0000313" key="2">
    <source>
        <dbReference type="EMBL" id="MTC35284.1"/>
    </source>
</evidence>
<gene>
    <name evidence="2" type="ORF">GKR67_11750</name>
</gene>
<dbReference type="PROSITE" id="PS50943">
    <property type="entry name" value="HTH_CROC1"/>
    <property type="match status" value="1"/>
</dbReference>
<dbReference type="Gene3D" id="1.10.260.40">
    <property type="entry name" value="lambda repressor-like DNA-binding domains"/>
    <property type="match status" value="1"/>
</dbReference>